<evidence type="ECO:0000313" key="3">
    <source>
        <dbReference type="Proteomes" id="UP000243579"/>
    </source>
</evidence>
<gene>
    <name evidence="2" type="ORF">ACHHYP_02094</name>
</gene>
<reference evidence="2 3" key="1">
    <citation type="journal article" date="2014" name="Genome Biol. Evol.">
        <title>The secreted proteins of Achlya hypogyna and Thraustotheca clavata identify the ancestral oomycete secretome and reveal gene acquisitions by horizontal gene transfer.</title>
        <authorList>
            <person name="Misner I."/>
            <person name="Blouin N."/>
            <person name="Leonard G."/>
            <person name="Richards T.A."/>
            <person name="Lane C.E."/>
        </authorList>
    </citation>
    <scope>NUCLEOTIDE SEQUENCE [LARGE SCALE GENOMIC DNA]</scope>
    <source>
        <strain evidence="2 3">ATCC 48635</strain>
    </source>
</reference>
<organism evidence="2 3">
    <name type="scientific">Achlya hypogyna</name>
    <name type="common">Oomycete</name>
    <name type="synonym">Protoachlya hypogyna</name>
    <dbReference type="NCBI Taxonomy" id="1202772"/>
    <lineage>
        <taxon>Eukaryota</taxon>
        <taxon>Sar</taxon>
        <taxon>Stramenopiles</taxon>
        <taxon>Oomycota</taxon>
        <taxon>Saprolegniomycetes</taxon>
        <taxon>Saprolegniales</taxon>
        <taxon>Achlyaceae</taxon>
        <taxon>Achlya</taxon>
    </lineage>
</organism>
<protein>
    <submittedName>
        <fullName evidence="2">Uncharacterized protein</fullName>
    </submittedName>
</protein>
<comment type="caution">
    <text evidence="2">The sequence shown here is derived from an EMBL/GenBank/DDBJ whole genome shotgun (WGS) entry which is preliminary data.</text>
</comment>
<feature type="compositionally biased region" description="Basic and acidic residues" evidence="1">
    <location>
        <begin position="151"/>
        <end position="166"/>
    </location>
</feature>
<dbReference type="AlphaFoldDB" id="A0A1V9Z7I5"/>
<accession>A0A1V9Z7I5</accession>
<proteinExistence type="predicted"/>
<dbReference type="EMBL" id="JNBR01000391">
    <property type="protein sequence ID" value="OQR93911.1"/>
    <property type="molecule type" value="Genomic_DNA"/>
</dbReference>
<name>A0A1V9Z7I5_ACHHY</name>
<dbReference type="OrthoDB" id="63815at2759"/>
<sequence>MTDDEVLAQDKAAHPECSYATSLSTACRSVNGDRTCETIRKIFRVCPGKPKELIINSSSKEEGGALDSNADDAQLEDPFQAFSRHRRGPDAMPPGFPMGDDPFEAIDGFFRGMMGSPFGPFGQMPQPPAQEHETPPHHGYQQRAPRRQARPPKDAFEGYDGRVEEI</sequence>
<feature type="compositionally biased region" description="Low complexity" evidence="1">
    <location>
        <begin position="108"/>
        <end position="124"/>
    </location>
</feature>
<dbReference type="Proteomes" id="UP000243579">
    <property type="component" value="Unassembled WGS sequence"/>
</dbReference>
<keyword evidence="3" id="KW-1185">Reference proteome</keyword>
<evidence type="ECO:0000313" key="2">
    <source>
        <dbReference type="EMBL" id="OQR93911.1"/>
    </source>
</evidence>
<feature type="region of interest" description="Disordered" evidence="1">
    <location>
        <begin position="84"/>
        <end position="166"/>
    </location>
</feature>
<evidence type="ECO:0000256" key="1">
    <source>
        <dbReference type="SAM" id="MobiDB-lite"/>
    </source>
</evidence>